<dbReference type="PANTHER" id="PTHR32322">
    <property type="entry name" value="INNER MEMBRANE TRANSPORTER"/>
    <property type="match status" value="1"/>
</dbReference>
<proteinExistence type="predicted"/>
<organism evidence="8 9">
    <name type="scientific">Variibacter gotjawalensis</name>
    <dbReference type="NCBI Taxonomy" id="1333996"/>
    <lineage>
        <taxon>Bacteria</taxon>
        <taxon>Pseudomonadati</taxon>
        <taxon>Pseudomonadota</taxon>
        <taxon>Alphaproteobacteria</taxon>
        <taxon>Hyphomicrobiales</taxon>
        <taxon>Nitrobacteraceae</taxon>
        <taxon>Variibacter</taxon>
    </lineage>
</organism>
<feature type="transmembrane region" description="Helical" evidence="6">
    <location>
        <begin position="71"/>
        <end position="89"/>
    </location>
</feature>
<feature type="transmembrane region" description="Helical" evidence="6">
    <location>
        <begin position="95"/>
        <end position="118"/>
    </location>
</feature>
<keyword evidence="2" id="KW-1003">Cell membrane</keyword>
<feature type="domain" description="EamA" evidence="7">
    <location>
        <begin position="12"/>
        <end position="144"/>
    </location>
</feature>
<evidence type="ECO:0000256" key="5">
    <source>
        <dbReference type="ARBA" id="ARBA00023136"/>
    </source>
</evidence>
<feature type="transmembrane region" description="Helical" evidence="6">
    <location>
        <begin position="249"/>
        <end position="268"/>
    </location>
</feature>
<keyword evidence="9" id="KW-1185">Reference proteome</keyword>
<feature type="transmembrane region" description="Helical" evidence="6">
    <location>
        <begin position="130"/>
        <end position="150"/>
    </location>
</feature>
<feature type="transmembrane region" description="Helical" evidence="6">
    <location>
        <begin position="40"/>
        <end position="59"/>
    </location>
</feature>
<name>A0A0S3PR74_9BRAD</name>
<feature type="transmembrane region" description="Helical" evidence="6">
    <location>
        <begin position="274"/>
        <end position="291"/>
    </location>
</feature>
<feature type="transmembrane region" description="Helical" evidence="6">
    <location>
        <begin position="156"/>
        <end position="175"/>
    </location>
</feature>
<dbReference type="InterPro" id="IPR000620">
    <property type="entry name" value="EamA_dom"/>
</dbReference>
<evidence type="ECO:0000256" key="1">
    <source>
        <dbReference type="ARBA" id="ARBA00004651"/>
    </source>
</evidence>
<dbReference type="AlphaFoldDB" id="A0A0S3PR74"/>
<dbReference type="KEGG" id="vgo:GJW-30_1_00934"/>
<dbReference type="OrthoDB" id="7850605at2"/>
<feature type="transmembrane region" description="Helical" evidence="6">
    <location>
        <begin position="12"/>
        <end position="34"/>
    </location>
</feature>
<dbReference type="SUPFAM" id="SSF103481">
    <property type="entry name" value="Multidrug resistance efflux transporter EmrE"/>
    <property type="match status" value="2"/>
</dbReference>
<dbReference type="Pfam" id="PF00892">
    <property type="entry name" value="EamA"/>
    <property type="match status" value="2"/>
</dbReference>
<evidence type="ECO:0000256" key="3">
    <source>
        <dbReference type="ARBA" id="ARBA00022692"/>
    </source>
</evidence>
<dbReference type="GO" id="GO:0005886">
    <property type="term" value="C:plasma membrane"/>
    <property type="evidence" value="ECO:0007669"/>
    <property type="project" value="UniProtKB-SubCell"/>
</dbReference>
<protein>
    <submittedName>
        <fullName evidence="8">Putative inner membrane transporter yiJE</fullName>
    </submittedName>
</protein>
<sequence>MLNRTSQARLAGPFFLAVTVVGWGLNWAVMKVLLREWPPLFARGISGVAAGLILAAVVVASRQSLRVPRAVWPRLTFAAFTNVFAWMGFGTMAMNYLAVSEAALTVYTMPLWATLFAWPILGKRPGLYEIAALVLGMAGIVVLFAGHCFALGPHTLFGIALALAAAVAFAFGSVIAREPLPIDPIALVAWQVGLGCAPMIVLGLLFEKPDLTFLSLPAFGALAYTTLIPMGLCYLTWFATLRRFPPSTAAIGTLTVPVVGVVAAATMLGEPLGLREVAAAALTLGGVALVIRR</sequence>
<feature type="domain" description="EamA" evidence="7">
    <location>
        <begin position="157"/>
        <end position="291"/>
    </location>
</feature>
<dbReference type="PANTHER" id="PTHR32322:SF18">
    <property type="entry name" value="S-ADENOSYLMETHIONINE_S-ADENOSYLHOMOCYSTEINE TRANSPORTER"/>
    <property type="match status" value="1"/>
</dbReference>
<reference evidence="8 9" key="1">
    <citation type="submission" date="2015-08" db="EMBL/GenBank/DDBJ databases">
        <title>Investigation of the bacterial diversity of lava forest soil.</title>
        <authorList>
            <person name="Lee J.S."/>
        </authorList>
    </citation>
    <scope>NUCLEOTIDE SEQUENCE [LARGE SCALE GENOMIC DNA]</scope>
    <source>
        <strain evidence="8 9">GJW-30</strain>
    </source>
</reference>
<evidence type="ECO:0000256" key="6">
    <source>
        <dbReference type="SAM" id="Phobius"/>
    </source>
</evidence>
<dbReference type="EMBL" id="AP014946">
    <property type="protein sequence ID" value="BAT58409.1"/>
    <property type="molecule type" value="Genomic_DNA"/>
</dbReference>
<evidence type="ECO:0000313" key="9">
    <source>
        <dbReference type="Proteomes" id="UP000236884"/>
    </source>
</evidence>
<gene>
    <name evidence="8" type="primary">yijE_2</name>
    <name evidence="8" type="ORF">GJW-30_1_00934</name>
</gene>
<dbReference type="Proteomes" id="UP000236884">
    <property type="component" value="Chromosome"/>
</dbReference>
<evidence type="ECO:0000313" key="8">
    <source>
        <dbReference type="EMBL" id="BAT58409.1"/>
    </source>
</evidence>
<evidence type="ECO:0000256" key="2">
    <source>
        <dbReference type="ARBA" id="ARBA00022475"/>
    </source>
</evidence>
<keyword evidence="5 6" id="KW-0472">Membrane</keyword>
<dbReference type="InterPro" id="IPR037185">
    <property type="entry name" value="EmrE-like"/>
</dbReference>
<comment type="subcellular location">
    <subcellularLocation>
        <location evidence="1">Cell membrane</location>
        <topology evidence="1">Multi-pass membrane protein</topology>
    </subcellularLocation>
</comment>
<evidence type="ECO:0000259" key="7">
    <source>
        <dbReference type="Pfam" id="PF00892"/>
    </source>
</evidence>
<keyword evidence="4 6" id="KW-1133">Transmembrane helix</keyword>
<feature type="transmembrane region" description="Helical" evidence="6">
    <location>
        <begin position="187"/>
        <end position="206"/>
    </location>
</feature>
<keyword evidence="3 6" id="KW-0812">Transmembrane</keyword>
<feature type="transmembrane region" description="Helical" evidence="6">
    <location>
        <begin position="218"/>
        <end position="237"/>
    </location>
</feature>
<evidence type="ECO:0000256" key="4">
    <source>
        <dbReference type="ARBA" id="ARBA00022989"/>
    </source>
</evidence>
<accession>A0A0S3PR74</accession>
<dbReference type="InterPro" id="IPR050638">
    <property type="entry name" value="AA-Vitamin_Transporters"/>
</dbReference>